<sequence>MLSPLGYYRDPNSSEGGTFEDLRRGHLQSHKRVVLLYRTFASKPSGVRFQRLAAVGFLPGGKPLAASAPFERVVPPATPEPFQPPDSWGATAAAVSAEAQENSG</sequence>
<organism evidence="2 3">
    <name type="scientific">Purpureocillium lilacinum</name>
    <name type="common">Paecilomyces lilacinus</name>
    <dbReference type="NCBI Taxonomy" id="33203"/>
    <lineage>
        <taxon>Eukaryota</taxon>
        <taxon>Fungi</taxon>
        <taxon>Dikarya</taxon>
        <taxon>Ascomycota</taxon>
        <taxon>Pezizomycotina</taxon>
        <taxon>Sordariomycetes</taxon>
        <taxon>Hypocreomycetidae</taxon>
        <taxon>Hypocreales</taxon>
        <taxon>Ophiocordycipitaceae</taxon>
        <taxon>Purpureocillium</taxon>
    </lineage>
</organism>
<feature type="region of interest" description="Disordered" evidence="1">
    <location>
        <begin position="1"/>
        <end position="23"/>
    </location>
</feature>
<feature type="compositionally biased region" description="Low complexity" evidence="1">
    <location>
        <begin position="90"/>
        <end position="104"/>
    </location>
</feature>
<evidence type="ECO:0000313" key="2">
    <source>
        <dbReference type="EMBL" id="PWI64152.1"/>
    </source>
</evidence>
<proteinExistence type="predicted"/>
<dbReference type="Proteomes" id="UP000245956">
    <property type="component" value="Unassembled WGS sequence"/>
</dbReference>
<evidence type="ECO:0000256" key="1">
    <source>
        <dbReference type="SAM" id="MobiDB-lite"/>
    </source>
</evidence>
<name>A0A2U3DPG9_PURLI</name>
<dbReference type="AlphaFoldDB" id="A0A2U3DPG9"/>
<accession>A0A2U3DPG9</accession>
<evidence type="ECO:0000313" key="3">
    <source>
        <dbReference type="Proteomes" id="UP000245956"/>
    </source>
</evidence>
<dbReference type="EMBL" id="LCWV01000086">
    <property type="protein sequence ID" value="PWI64152.1"/>
    <property type="molecule type" value="Genomic_DNA"/>
</dbReference>
<comment type="caution">
    <text evidence="2">The sequence shown here is derived from an EMBL/GenBank/DDBJ whole genome shotgun (WGS) entry which is preliminary data.</text>
</comment>
<feature type="region of interest" description="Disordered" evidence="1">
    <location>
        <begin position="75"/>
        <end position="104"/>
    </location>
</feature>
<gene>
    <name evidence="2" type="ORF">PCL_12090</name>
</gene>
<reference evidence="2 3" key="1">
    <citation type="journal article" date="2016" name="Front. Microbiol.">
        <title>Genome and transcriptome sequences reveal the specific parasitism of the nematophagous Purpureocillium lilacinum 36-1.</title>
        <authorList>
            <person name="Xie J."/>
            <person name="Li S."/>
            <person name="Mo C."/>
            <person name="Xiao X."/>
            <person name="Peng D."/>
            <person name="Wang G."/>
            <person name="Xiao Y."/>
        </authorList>
    </citation>
    <scope>NUCLEOTIDE SEQUENCE [LARGE SCALE GENOMIC DNA]</scope>
    <source>
        <strain evidence="2 3">36-1</strain>
    </source>
</reference>
<protein>
    <submittedName>
        <fullName evidence="2">Uncharacterized protein</fullName>
    </submittedName>
</protein>